<comment type="caution">
    <text evidence="2">The sequence shown here is derived from an EMBL/GenBank/DDBJ whole genome shotgun (WGS) entry which is preliminary data.</text>
</comment>
<dbReference type="AlphaFoldDB" id="A0A495S856"/>
<gene>
    <name evidence="2" type="ORF">BCF58_3495</name>
</gene>
<reference evidence="2 3" key="1">
    <citation type="submission" date="2018-10" db="EMBL/GenBank/DDBJ databases">
        <title>Genomic Encyclopedia of Archaeal and Bacterial Type Strains, Phase II (KMG-II): from individual species to whole genera.</title>
        <authorList>
            <person name="Goeker M."/>
        </authorList>
    </citation>
    <scope>NUCLEOTIDE SEQUENCE [LARGE SCALE GENOMIC DNA]</scope>
    <source>
        <strain evidence="2 3">DSM 14219</strain>
    </source>
</reference>
<dbReference type="EMBL" id="RBXB01000004">
    <property type="protein sequence ID" value="RKS95992.1"/>
    <property type="molecule type" value="Genomic_DNA"/>
</dbReference>
<evidence type="ECO:0000313" key="2">
    <source>
        <dbReference type="EMBL" id="RKS95992.1"/>
    </source>
</evidence>
<evidence type="ECO:0008006" key="4">
    <source>
        <dbReference type="Google" id="ProtNLM"/>
    </source>
</evidence>
<evidence type="ECO:0000256" key="1">
    <source>
        <dbReference type="SAM" id="Phobius"/>
    </source>
</evidence>
<organism evidence="2 3">
    <name type="scientific">Chryseobacterium defluvii</name>
    <dbReference type="NCBI Taxonomy" id="160396"/>
    <lineage>
        <taxon>Bacteria</taxon>
        <taxon>Pseudomonadati</taxon>
        <taxon>Bacteroidota</taxon>
        <taxon>Flavobacteriia</taxon>
        <taxon>Flavobacteriales</taxon>
        <taxon>Weeksellaceae</taxon>
        <taxon>Chryseobacterium group</taxon>
        <taxon>Chryseobacterium</taxon>
    </lineage>
</organism>
<feature type="transmembrane region" description="Helical" evidence="1">
    <location>
        <begin position="89"/>
        <end position="110"/>
    </location>
</feature>
<protein>
    <recommendedName>
        <fullName evidence="4">Signal peptide-containing protein</fullName>
    </recommendedName>
</protein>
<accession>A0A495S856</accession>
<feature type="transmembrane region" description="Helical" evidence="1">
    <location>
        <begin position="55"/>
        <end position="77"/>
    </location>
</feature>
<sequence>MVFLIAGIASLLAGIYGILHDQITYSISPEYYTKFKFIQFKLDEEYYSIREKVTIVGFLATWWFGLFLGLILGIFGLRHKDWKTMLNVSMTSIFIALIVAFITGIIGLLYGKFIVSNQPKSEFNHWYIPAHLIDFKNFISVGSMHNFSYAGGIIGLIAGLIYSFKKSRSAILQ</sequence>
<name>A0A495S856_9FLAO</name>
<keyword evidence="1" id="KW-0812">Transmembrane</keyword>
<keyword evidence="3" id="KW-1185">Reference proteome</keyword>
<dbReference type="Proteomes" id="UP000272428">
    <property type="component" value="Unassembled WGS sequence"/>
</dbReference>
<keyword evidence="1" id="KW-0472">Membrane</keyword>
<proteinExistence type="predicted"/>
<feature type="transmembrane region" description="Helical" evidence="1">
    <location>
        <begin position="147"/>
        <end position="164"/>
    </location>
</feature>
<evidence type="ECO:0000313" key="3">
    <source>
        <dbReference type="Proteomes" id="UP000272428"/>
    </source>
</evidence>
<keyword evidence="1" id="KW-1133">Transmembrane helix</keyword>